<dbReference type="Gene3D" id="3.20.20.60">
    <property type="entry name" value="Phosphoenolpyruvate-binding domains"/>
    <property type="match status" value="1"/>
</dbReference>
<feature type="domain" description="HpcH/HpaI aldolase/citrate lyase" evidence="5">
    <location>
        <begin position="7"/>
        <end position="225"/>
    </location>
</feature>
<dbReference type="Pfam" id="PF03328">
    <property type="entry name" value="HpcH_HpaI"/>
    <property type="match status" value="1"/>
</dbReference>
<keyword evidence="6" id="KW-0456">Lyase</keyword>
<name>A0ABZ0PP24_9PROT</name>
<evidence type="ECO:0000256" key="3">
    <source>
        <dbReference type="ARBA" id="ARBA00022723"/>
    </source>
</evidence>
<dbReference type="InterPro" id="IPR011206">
    <property type="entry name" value="Citrate_lyase_beta/mcl1/mcl2"/>
</dbReference>
<evidence type="ECO:0000256" key="2">
    <source>
        <dbReference type="ARBA" id="ARBA00005568"/>
    </source>
</evidence>
<comment type="cofactor">
    <cofactor evidence="1">
        <name>Mg(2+)</name>
        <dbReference type="ChEBI" id="CHEBI:18420"/>
    </cofactor>
</comment>
<dbReference type="PIRSF" id="PIRSF015582">
    <property type="entry name" value="Cit_lyase_B"/>
    <property type="match status" value="1"/>
</dbReference>
<comment type="similarity">
    <text evidence="2">Belongs to the HpcH/HpaI aldolase family.</text>
</comment>
<evidence type="ECO:0000256" key="4">
    <source>
        <dbReference type="ARBA" id="ARBA00022842"/>
    </source>
</evidence>
<keyword evidence="7" id="KW-1185">Reference proteome</keyword>
<evidence type="ECO:0000256" key="1">
    <source>
        <dbReference type="ARBA" id="ARBA00001946"/>
    </source>
</evidence>
<dbReference type="EMBL" id="CP137852">
    <property type="protein sequence ID" value="WPB86860.1"/>
    <property type="molecule type" value="Genomic_DNA"/>
</dbReference>
<dbReference type="PANTHER" id="PTHR32308:SF0">
    <property type="entry name" value="HPCH_HPAI ALDOLASE_CITRATE LYASE DOMAIN-CONTAINING PROTEIN"/>
    <property type="match status" value="1"/>
</dbReference>
<dbReference type="Proteomes" id="UP001305521">
    <property type="component" value="Chromosome"/>
</dbReference>
<evidence type="ECO:0000259" key="5">
    <source>
        <dbReference type="Pfam" id="PF03328"/>
    </source>
</evidence>
<dbReference type="InterPro" id="IPR005000">
    <property type="entry name" value="Aldolase/citrate-lyase_domain"/>
</dbReference>
<accession>A0ABZ0PP24</accession>
<protein>
    <submittedName>
        <fullName evidence="6">CoA ester lyase</fullName>
    </submittedName>
</protein>
<organism evidence="6 7">
    <name type="scientific">Sediminicoccus rosea</name>
    <dbReference type="NCBI Taxonomy" id="1225128"/>
    <lineage>
        <taxon>Bacteria</taxon>
        <taxon>Pseudomonadati</taxon>
        <taxon>Pseudomonadota</taxon>
        <taxon>Alphaproteobacteria</taxon>
        <taxon>Acetobacterales</taxon>
        <taxon>Roseomonadaceae</taxon>
        <taxon>Sediminicoccus</taxon>
    </lineage>
</organism>
<keyword evidence="4" id="KW-0460">Magnesium</keyword>
<reference evidence="6 7" key="1">
    <citation type="submission" date="2023-11" db="EMBL/GenBank/DDBJ databases">
        <title>Arctic aerobic anoxygenic photoheterotroph Sediminicoccus rosea KRV36 adapts its photosynthesis to long days of polar summer.</title>
        <authorList>
            <person name="Tomasch J."/>
            <person name="Kopejtka K."/>
            <person name="Bily T."/>
            <person name="Gardiner A.T."/>
            <person name="Gardian Z."/>
            <person name="Shivaramu S."/>
            <person name="Koblizek M."/>
            <person name="Engelhardt F."/>
            <person name="Kaftan D."/>
        </authorList>
    </citation>
    <scope>NUCLEOTIDE SEQUENCE [LARGE SCALE GENOMIC DNA]</scope>
    <source>
        <strain evidence="6 7">R-30</strain>
    </source>
</reference>
<dbReference type="RefSeq" id="WP_318650816.1">
    <property type="nucleotide sequence ID" value="NZ_CP137852.1"/>
</dbReference>
<sequence>MPAPNWRSLLFVPASAEKFVARAHTRGADVIILDLEDSIPPEGKDAARAALPAAAKRVGQAGADVCVRINRPLEMSIPDIAAAVMPEVSVLMLPKVMGAEHVKLLSEVVAVREAALGLPVGHTRFIGVVETPQALPNLVAIAGADPRMAGLGVGSEDLSTELEAVPGADSLYVFGMMCVAAARGAGILPMGSIGAFADFSDLEAYRQSLRRSRRLGFGCASCIHPAQVPIINEEYGPAPAEVDRARRLIAAFEAALAGGQGAVAFEGAMIDLPVVERARRLLARVR</sequence>
<dbReference type="GO" id="GO:0016829">
    <property type="term" value="F:lyase activity"/>
    <property type="evidence" value="ECO:0007669"/>
    <property type="project" value="UniProtKB-KW"/>
</dbReference>
<dbReference type="InterPro" id="IPR015813">
    <property type="entry name" value="Pyrv/PenolPyrv_kinase-like_dom"/>
</dbReference>
<dbReference type="PANTHER" id="PTHR32308">
    <property type="entry name" value="LYASE BETA SUBUNIT, PUTATIVE (AFU_ORTHOLOGUE AFUA_4G13030)-RELATED"/>
    <property type="match status" value="1"/>
</dbReference>
<keyword evidence="3" id="KW-0479">Metal-binding</keyword>
<proteinExistence type="inferred from homology"/>
<evidence type="ECO:0000313" key="7">
    <source>
        <dbReference type="Proteomes" id="UP001305521"/>
    </source>
</evidence>
<gene>
    <name evidence="6" type="ORF">R9Z33_08265</name>
</gene>
<dbReference type="InterPro" id="IPR040442">
    <property type="entry name" value="Pyrv_kinase-like_dom_sf"/>
</dbReference>
<evidence type="ECO:0000313" key="6">
    <source>
        <dbReference type="EMBL" id="WPB86860.1"/>
    </source>
</evidence>
<dbReference type="SUPFAM" id="SSF51621">
    <property type="entry name" value="Phosphoenolpyruvate/pyruvate domain"/>
    <property type="match status" value="1"/>
</dbReference>